<proteinExistence type="predicted"/>
<reference evidence="1 2" key="1">
    <citation type="submission" date="2018-01" db="EMBL/GenBank/DDBJ databases">
        <title>Successful Treatment of Persistent Burkholderia cepacia Bacteremia with Ceftazidime-Avibactam.</title>
        <authorList>
            <person name="Tamma P."/>
            <person name="Fan Y."/>
            <person name="Bergman Y."/>
            <person name="Sick-Samuels A."/>
            <person name="Hsu A."/>
            <person name="Timp W."/>
            <person name="Simner P."/>
        </authorList>
    </citation>
    <scope>NUCLEOTIDE SEQUENCE [LARGE SCALE GENOMIC DNA]</scope>
    <source>
        <strain evidence="1 2">170816</strain>
    </source>
</reference>
<dbReference type="AlphaFoldDB" id="A0A2S5DM32"/>
<dbReference type="EMBL" id="PQVP01000006">
    <property type="protein sequence ID" value="POZ80144.1"/>
    <property type="molecule type" value="Genomic_DNA"/>
</dbReference>
<accession>A0A2S5DM32</accession>
<protein>
    <submittedName>
        <fullName evidence="1">Uncharacterized protein</fullName>
    </submittedName>
</protein>
<evidence type="ECO:0000313" key="2">
    <source>
        <dbReference type="Proteomes" id="UP000238655"/>
    </source>
</evidence>
<dbReference type="Proteomes" id="UP000238655">
    <property type="component" value="Unassembled WGS sequence"/>
</dbReference>
<evidence type="ECO:0000313" key="1">
    <source>
        <dbReference type="EMBL" id="POZ80144.1"/>
    </source>
</evidence>
<name>A0A2S5DM32_9BURK</name>
<comment type="caution">
    <text evidence="1">The sequence shown here is derived from an EMBL/GenBank/DDBJ whole genome shotgun (WGS) entry which is preliminary data.</text>
</comment>
<sequence>MVLDKLSKGLFERWLEIEAAAGKPLKQTLDEINAACGTAYRHNWPAKMAEAGYSLERIPVAVRRHMMRTVLPAELSARGVTVSPQIVEQLIKALT</sequence>
<organism evidence="1 2">
    <name type="scientific">Burkholderia contaminans</name>
    <dbReference type="NCBI Taxonomy" id="488447"/>
    <lineage>
        <taxon>Bacteria</taxon>
        <taxon>Pseudomonadati</taxon>
        <taxon>Pseudomonadota</taxon>
        <taxon>Betaproteobacteria</taxon>
        <taxon>Burkholderiales</taxon>
        <taxon>Burkholderiaceae</taxon>
        <taxon>Burkholderia</taxon>
        <taxon>Burkholderia cepacia complex</taxon>
    </lineage>
</organism>
<gene>
    <name evidence="1" type="ORF">C3743_39880</name>
</gene>